<dbReference type="Proteomes" id="UP000193978">
    <property type="component" value="Chromosome"/>
</dbReference>
<accession>A0A1W6MSR2</accession>
<protein>
    <submittedName>
        <fullName evidence="2">Uncharacterized protein</fullName>
    </submittedName>
</protein>
<sequence>MSADRSGNNGFIQAQSGKDLGTHGAVGTNHSFDRAGHSKLSFRLLEVDLVFRKWPAACLPKKFVQNWPGAGGEPSDRFLALFASCRRRVTQAWPQHWRLLGFGG</sequence>
<feature type="compositionally biased region" description="Polar residues" evidence="1">
    <location>
        <begin position="1"/>
        <end position="16"/>
    </location>
</feature>
<gene>
    <name evidence="2" type="ORF">B1812_05360</name>
</gene>
<organism evidence="2 3">
    <name type="scientific">Methylocystis bryophila</name>
    <dbReference type="NCBI Taxonomy" id="655015"/>
    <lineage>
        <taxon>Bacteria</taxon>
        <taxon>Pseudomonadati</taxon>
        <taxon>Pseudomonadota</taxon>
        <taxon>Alphaproteobacteria</taxon>
        <taxon>Hyphomicrobiales</taxon>
        <taxon>Methylocystaceae</taxon>
        <taxon>Methylocystis</taxon>
    </lineage>
</organism>
<dbReference type="AlphaFoldDB" id="A0A1W6MSR2"/>
<feature type="region of interest" description="Disordered" evidence="1">
    <location>
        <begin position="1"/>
        <end position="26"/>
    </location>
</feature>
<dbReference type="EMBL" id="CP019948">
    <property type="protein sequence ID" value="ARN80592.1"/>
    <property type="molecule type" value="Genomic_DNA"/>
</dbReference>
<name>A0A1W6MSR2_9HYPH</name>
<evidence type="ECO:0000313" key="3">
    <source>
        <dbReference type="Proteomes" id="UP000193978"/>
    </source>
</evidence>
<evidence type="ECO:0000256" key="1">
    <source>
        <dbReference type="SAM" id="MobiDB-lite"/>
    </source>
</evidence>
<proteinExistence type="predicted"/>
<dbReference type="KEGG" id="mbry:B1812_05360"/>
<reference evidence="2 3" key="1">
    <citation type="submission" date="2017-02" db="EMBL/GenBank/DDBJ databases">
        <authorList>
            <person name="Peterson S.W."/>
        </authorList>
    </citation>
    <scope>NUCLEOTIDE SEQUENCE [LARGE SCALE GENOMIC DNA]</scope>
    <source>
        <strain evidence="2 3">S285</strain>
    </source>
</reference>
<evidence type="ECO:0000313" key="2">
    <source>
        <dbReference type="EMBL" id="ARN80592.1"/>
    </source>
</evidence>
<keyword evidence="3" id="KW-1185">Reference proteome</keyword>